<comment type="caution">
    <text evidence="6">The sequence shown here is derived from an EMBL/GenBank/DDBJ whole genome shotgun (WGS) entry which is preliminary data.</text>
</comment>
<dbReference type="PANTHER" id="PTHR33375">
    <property type="entry name" value="CHROMOSOME-PARTITIONING PROTEIN PARB-RELATED"/>
    <property type="match status" value="1"/>
</dbReference>
<evidence type="ECO:0000256" key="2">
    <source>
        <dbReference type="ARBA" id="ARBA00006295"/>
    </source>
</evidence>
<dbReference type="GO" id="GO:0007059">
    <property type="term" value="P:chromosome segregation"/>
    <property type="evidence" value="ECO:0007669"/>
    <property type="project" value="UniProtKB-KW"/>
</dbReference>
<dbReference type="Gene3D" id="3.90.1530.30">
    <property type="match status" value="1"/>
</dbReference>
<dbReference type="InterPro" id="IPR050336">
    <property type="entry name" value="Chromosome_partition/occlusion"/>
</dbReference>
<evidence type="ECO:0000256" key="1">
    <source>
        <dbReference type="ARBA" id="ARBA00004453"/>
    </source>
</evidence>
<dbReference type="InterPro" id="IPR004437">
    <property type="entry name" value="ParB/RepB/Spo0J"/>
</dbReference>
<dbReference type="Proteomes" id="UP000465601">
    <property type="component" value="Unassembled WGS sequence"/>
</dbReference>
<dbReference type="SUPFAM" id="SSF110849">
    <property type="entry name" value="ParB/Sulfiredoxin"/>
    <property type="match status" value="1"/>
</dbReference>
<dbReference type="RefSeq" id="WP_151864848.1">
    <property type="nucleotide sequence ID" value="NZ_WBZB01000010.1"/>
</dbReference>
<dbReference type="PROSITE" id="PS50943">
    <property type="entry name" value="HTH_CROC1"/>
    <property type="match status" value="1"/>
</dbReference>
<evidence type="ECO:0000313" key="6">
    <source>
        <dbReference type="EMBL" id="KAB3532211.1"/>
    </source>
</evidence>
<accession>A0A833MB44</accession>
<dbReference type="Pfam" id="PF17762">
    <property type="entry name" value="HTH_ParB"/>
    <property type="match status" value="1"/>
</dbReference>
<evidence type="ECO:0000313" key="7">
    <source>
        <dbReference type="Proteomes" id="UP000465601"/>
    </source>
</evidence>
<dbReference type="PANTHER" id="PTHR33375:SF1">
    <property type="entry name" value="CHROMOSOME-PARTITIONING PROTEIN PARB-RELATED"/>
    <property type="match status" value="1"/>
</dbReference>
<dbReference type="InterPro" id="IPR057240">
    <property type="entry name" value="ParB_dimer_C"/>
</dbReference>
<organism evidence="6 7">
    <name type="scientific">Alkaliphilus serpentinus</name>
    <dbReference type="NCBI Taxonomy" id="1482731"/>
    <lineage>
        <taxon>Bacteria</taxon>
        <taxon>Bacillati</taxon>
        <taxon>Bacillota</taxon>
        <taxon>Clostridia</taxon>
        <taxon>Peptostreptococcales</taxon>
        <taxon>Natronincolaceae</taxon>
        <taxon>Alkaliphilus</taxon>
    </lineage>
</organism>
<reference evidence="6 7" key="1">
    <citation type="submission" date="2019-10" db="EMBL/GenBank/DDBJ databases">
        <title>Alkaliphilus serpentinus sp. nov. and Alkaliphilus pronyensis sp. nov., two novel anaerobic alkaliphilic species isolated from the serpentinized-hosted hydrothermal field of the Prony Bay (New Caledonia).</title>
        <authorList>
            <person name="Postec A."/>
        </authorList>
    </citation>
    <scope>NUCLEOTIDE SEQUENCE [LARGE SCALE GENOMIC DNA]</scope>
    <source>
        <strain evidence="6 7">LacT</strain>
    </source>
</reference>
<comment type="similarity">
    <text evidence="2">Belongs to the ParB family.</text>
</comment>
<dbReference type="Gene3D" id="1.10.10.2830">
    <property type="match status" value="1"/>
</dbReference>
<dbReference type="GO" id="GO:0003677">
    <property type="term" value="F:DNA binding"/>
    <property type="evidence" value="ECO:0007669"/>
    <property type="project" value="UniProtKB-KW"/>
</dbReference>
<dbReference type="CDD" id="cd16393">
    <property type="entry name" value="SPO0J_N"/>
    <property type="match status" value="1"/>
</dbReference>
<dbReference type="FunFam" id="1.10.10.2830:FF:000001">
    <property type="entry name" value="Chromosome partitioning protein ParB"/>
    <property type="match status" value="1"/>
</dbReference>
<proteinExistence type="inferred from homology"/>
<keyword evidence="4" id="KW-0238">DNA-binding</keyword>
<dbReference type="InterPro" id="IPR036086">
    <property type="entry name" value="ParB/Sulfiredoxin_sf"/>
</dbReference>
<evidence type="ECO:0000256" key="3">
    <source>
        <dbReference type="ARBA" id="ARBA00022829"/>
    </source>
</evidence>
<gene>
    <name evidence="6" type="ORF">F8153_02865</name>
</gene>
<evidence type="ECO:0000256" key="4">
    <source>
        <dbReference type="ARBA" id="ARBA00023125"/>
    </source>
</evidence>
<feature type="domain" description="HTH cro/C1-type" evidence="5">
    <location>
        <begin position="140"/>
        <end position="166"/>
    </location>
</feature>
<dbReference type="FunFam" id="3.90.1530.30:FF:000001">
    <property type="entry name" value="Chromosome partitioning protein ParB"/>
    <property type="match status" value="1"/>
</dbReference>
<dbReference type="GO" id="GO:0005694">
    <property type="term" value="C:chromosome"/>
    <property type="evidence" value="ECO:0007669"/>
    <property type="project" value="TreeGrafter"/>
</dbReference>
<dbReference type="NCBIfam" id="TIGR00180">
    <property type="entry name" value="parB_part"/>
    <property type="match status" value="1"/>
</dbReference>
<dbReference type="OrthoDB" id="9802051at2"/>
<protein>
    <submittedName>
        <fullName evidence="6">ParB/RepB/Spo0J family partition protein</fullName>
    </submittedName>
</protein>
<dbReference type="EMBL" id="WBZB01000010">
    <property type="protein sequence ID" value="KAB3532211.1"/>
    <property type="molecule type" value="Genomic_DNA"/>
</dbReference>
<dbReference type="InterPro" id="IPR001387">
    <property type="entry name" value="Cro/C1-type_HTH"/>
</dbReference>
<name>A0A833MB44_9FIRM</name>
<sequence>MIKNKKRGLGKGLEALIPEMSTLEQVEEEISEDRIKHININKIYPNVHQPRKDFDEDSIMELAQSIKVHGIIQPIIVTERKDGYMIIAGERRWRASKELQLREIPCVIKNYEDSQLMKVALVENLQRENLNPIEEALAYKDLINNHKVTQEQLAEALGKSRPYLANTLRLLNLDGRIIDLVKSNSLSSGHGRVLLRIDDGEKQYQIALKIMEEKLSVRETEDLIGKILMPPKKKGVKKKSKDYLLIDVEDTLKKALGTKVTISKGKNKGKIEIEYYNNEDLERILDIIANNTK</sequence>
<evidence type="ECO:0000259" key="5">
    <source>
        <dbReference type="PROSITE" id="PS50943"/>
    </source>
</evidence>
<dbReference type="Pfam" id="PF23552">
    <property type="entry name" value="ParB_C"/>
    <property type="match status" value="1"/>
</dbReference>
<keyword evidence="7" id="KW-1185">Reference proteome</keyword>
<dbReference type="InterPro" id="IPR041468">
    <property type="entry name" value="HTH_ParB/Spo0J"/>
</dbReference>
<dbReference type="GO" id="GO:0045881">
    <property type="term" value="P:positive regulation of sporulation resulting in formation of a cellular spore"/>
    <property type="evidence" value="ECO:0007669"/>
    <property type="project" value="TreeGrafter"/>
</dbReference>
<dbReference type="Pfam" id="PF02195">
    <property type="entry name" value="ParB_N"/>
    <property type="match status" value="1"/>
</dbReference>
<dbReference type="GO" id="GO:0009295">
    <property type="term" value="C:nucleoid"/>
    <property type="evidence" value="ECO:0007669"/>
    <property type="project" value="UniProtKB-SubCell"/>
</dbReference>
<keyword evidence="3" id="KW-0159">Chromosome partition</keyword>
<dbReference type="SMART" id="SM00470">
    <property type="entry name" value="ParB"/>
    <property type="match status" value="1"/>
</dbReference>
<dbReference type="InterPro" id="IPR003115">
    <property type="entry name" value="ParB_N"/>
</dbReference>
<comment type="subcellular location">
    <subcellularLocation>
        <location evidence="1">Cytoplasm</location>
        <location evidence="1">Nucleoid</location>
    </subcellularLocation>
</comment>
<dbReference type="AlphaFoldDB" id="A0A833MB44"/>